<dbReference type="RefSeq" id="WP_075733206.1">
    <property type="nucleotide sequence ID" value="NZ_CP009249.1"/>
</dbReference>
<dbReference type="Gene3D" id="1.10.150.320">
    <property type="entry name" value="Photosystem II 12 kDa extrinsic protein"/>
    <property type="match status" value="1"/>
</dbReference>
<keyword evidence="5" id="KW-1185">Reference proteome</keyword>
<evidence type="ECO:0000256" key="2">
    <source>
        <dbReference type="SAM" id="Phobius"/>
    </source>
</evidence>
<gene>
    <name evidence="4" type="ORF">CPHO_03345</name>
</gene>
<dbReference type="OrthoDB" id="9758724at2"/>
<organism evidence="4 5">
    <name type="scientific">Corynebacterium phocae</name>
    <dbReference type="NCBI Taxonomy" id="161895"/>
    <lineage>
        <taxon>Bacteria</taxon>
        <taxon>Bacillati</taxon>
        <taxon>Actinomycetota</taxon>
        <taxon>Actinomycetes</taxon>
        <taxon>Mycobacteriales</taxon>
        <taxon>Corynebacteriaceae</taxon>
        <taxon>Corynebacterium</taxon>
    </lineage>
</organism>
<evidence type="ECO:0000256" key="1">
    <source>
        <dbReference type="SAM" id="MobiDB-lite"/>
    </source>
</evidence>
<reference evidence="4 5" key="1">
    <citation type="submission" date="2014-08" db="EMBL/GenBank/DDBJ databases">
        <title>Complete genome sequence of Corynebacterium phocae M408/89/1(T)(=DSM 44612(T)), isolated from the common seal (Phoca vitulina).</title>
        <authorList>
            <person name="Ruckert C."/>
            <person name="Albersmeier A."/>
            <person name="Winkler A."/>
            <person name="Kalinowski J."/>
        </authorList>
    </citation>
    <scope>NUCLEOTIDE SEQUENCE [LARGE SCALE GENOMIC DNA]</scope>
    <source>
        <strain evidence="4 5">M408/89/1</strain>
    </source>
</reference>
<dbReference type="KEGG" id="cpho:CPHO_03345"/>
<dbReference type="InterPro" id="IPR003583">
    <property type="entry name" value="Hlx-hairpin-Hlx_DNA-bd_motif"/>
</dbReference>
<dbReference type="Pfam" id="PF12836">
    <property type="entry name" value="HHH_3"/>
    <property type="match status" value="1"/>
</dbReference>
<dbReference type="EMBL" id="CP009249">
    <property type="protein sequence ID" value="APT92086.1"/>
    <property type="molecule type" value="Genomic_DNA"/>
</dbReference>
<dbReference type="GO" id="GO:0006281">
    <property type="term" value="P:DNA repair"/>
    <property type="evidence" value="ECO:0007669"/>
    <property type="project" value="InterPro"/>
</dbReference>
<protein>
    <recommendedName>
        <fullName evidence="3">Helix-hairpin-helix DNA-binding motif class 1 domain-containing protein</fullName>
    </recommendedName>
</protein>
<evidence type="ECO:0000313" key="5">
    <source>
        <dbReference type="Proteomes" id="UP000185491"/>
    </source>
</evidence>
<dbReference type="InterPro" id="IPR051675">
    <property type="entry name" value="Endo/Exo/Phosphatase_dom_1"/>
</dbReference>
<sequence length="233" mass="23582">MARNKNARSGAGRLQDLLQPTGEEALLNVEYPRPRFGVPVRQAVVVAAVLVAVAVLYLLSAPRVVEPTSAVPGGVVGVTAATGAPLQAPVGAGAGEPSELVVSVVGNVEVPGLVTLAPGARVADALAHARPLPDANLTDVNHAARLSDGQQINVRPQGQPQPPEPGGQTAGKVSLNTANAAQLTQISGVGEVTAAAIVAHRERIGAFSDIAQLQDINGIGPAKFTQISAQVTL</sequence>
<dbReference type="GO" id="GO:0015627">
    <property type="term" value="C:type II protein secretion system complex"/>
    <property type="evidence" value="ECO:0007669"/>
    <property type="project" value="TreeGrafter"/>
</dbReference>
<feature type="transmembrane region" description="Helical" evidence="2">
    <location>
        <begin position="43"/>
        <end position="60"/>
    </location>
</feature>
<dbReference type="SUPFAM" id="SSF47781">
    <property type="entry name" value="RuvA domain 2-like"/>
    <property type="match status" value="1"/>
</dbReference>
<keyword evidence="2" id="KW-0812">Transmembrane</keyword>
<dbReference type="PANTHER" id="PTHR21180">
    <property type="entry name" value="ENDONUCLEASE/EXONUCLEASE/PHOSPHATASE FAMILY DOMAIN-CONTAINING PROTEIN 1"/>
    <property type="match status" value="1"/>
</dbReference>
<keyword evidence="2" id="KW-1133">Transmembrane helix</keyword>
<evidence type="ECO:0000259" key="3">
    <source>
        <dbReference type="SMART" id="SM00278"/>
    </source>
</evidence>
<keyword evidence="2" id="KW-0472">Membrane</keyword>
<dbReference type="AlphaFoldDB" id="A0A1L7D1Q0"/>
<dbReference type="GO" id="GO:0015628">
    <property type="term" value="P:protein secretion by the type II secretion system"/>
    <property type="evidence" value="ECO:0007669"/>
    <property type="project" value="TreeGrafter"/>
</dbReference>
<accession>A0A1L7D1Q0</accession>
<name>A0A1L7D1Q0_9CORY</name>
<feature type="domain" description="Helix-hairpin-helix DNA-binding motif class 1" evidence="3">
    <location>
        <begin position="211"/>
        <end position="230"/>
    </location>
</feature>
<dbReference type="InterPro" id="IPR010994">
    <property type="entry name" value="RuvA_2-like"/>
</dbReference>
<feature type="region of interest" description="Disordered" evidence="1">
    <location>
        <begin position="150"/>
        <end position="172"/>
    </location>
</feature>
<dbReference type="STRING" id="161895.CPHO_03345"/>
<proteinExistence type="predicted"/>
<dbReference type="Proteomes" id="UP000185491">
    <property type="component" value="Chromosome"/>
</dbReference>
<feature type="domain" description="Helix-hairpin-helix DNA-binding motif class 1" evidence="3">
    <location>
        <begin position="181"/>
        <end position="200"/>
    </location>
</feature>
<dbReference type="SMART" id="SM00278">
    <property type="entry name" value="HhH1"/>
    <property type="match status" value="2"/>
</dbReference>
<evidence type="ECO:0000313" key="4">
    <source>
        <dbReference type="EMBL" id="APT92086.1"/>
    </source>
</evidence>
<dbReference type="GO" id="GO:0003677">
    <property type="term" value="F:DNA binding"/>
    <property type="evidence" value="ECO:0007669"/>
    <property type="project" value="InterPro"/>
</dbReference>
<dbReference type="PANTHER" id="PTHR21180:SF32">
    <property type="entry name" value="ENDONUCLEASE_EXONUCLEASE_PHOSPHATASE FAMILY DOMAIN-CONTAINING PROTEIN 1"/>
    <property type="match status" value="1"/>
</dbReference>